<protein>
    <recommendedName>
        <fullName evidence="5">Zn(2)-C6 fungal-type domain-containing protein</fullName>
    </recommendedName>
</protein>
<organism evidence="3 4">
    <name type="scientific">Heterodermia speciosa</name>
    <dbReference type="NCBI Taxonomy" id="116794"/>
    <lineage>
        <taxon>Eukaryota</taxon>
        <taxon>Fungi</taxon>
        <taxon>Dikarya</taxon>
        <taxon>Ascomycota</taxon>
        <taxon>Pezizomycotina</taxon>
        <taxon>Lecanoromycetes</taxon>
        <taxon>OSLEUM clade</taxon>
        <taxon>Lecanoromycetidae</taxon>
        <taxon>Caliciales</taxon>
        <taxon>Physciaceae</taxon>
        <taxon>Heterodermia</taxon>
    </lineage>
</organism>
<dbReference type="SUPFAM" id="SSF57701">
    <property type="entry name" value="Zn2/Cys6 DNA-binding domain"/>
    <property type="match status" value="1"/>
</dbReference>
<dbReference type="AlphaFoldDB" id="A0A8H3IPJ1"/>
<proteinExistence type="predicted"/>
<dbReference type="OrthoDB" id="2991872at2759"/>
<dbReference type="PANTHER" id="PTHR38791">
    <property type="entry name" value="ZN(II)2CYS6 TRANSCRIPTION FACTOR (EUROFUNG)-RELATED-RELATED"/>
    <property type="match status" value="1"/>
</dbReference>
<comment type="caution">
    <text evidence="3">The sequence shown here is derived from an EMBL/GenBank/DDBJ whole genome shotgun (WGS) entry which is preliminary data.</text>
</comment>
<feature type="compositionally biased region" description="Basic and acidic residues" evidence="2">
    <location>
        <begin position="47"/>
        <end position="64"/>
    </location>
</feature>
<dbReference type="GO" id="GO:0000981">
    <property type="term" value="F:DNA-binding transcription factor activity, RNA polymerase II-specific"/>
    <property type="evidence" value="ECO:0007669"/>
    <property type="project" value="InterPro"/>
</dbReference>
<evidence type="ECO:0000256" key="1">
    <source>
        <dbReference type="ARBA" id="ARBA00023242"/>
    </source>
</evidence>
<evidence type="ECO:0000313" key="4">
    <source>
        <dbReference type="Proteomes" id="UP000664521"/>
    </source>
</evidence>
<gene>
    <name evidence="3" type="ORF">HETSPECPRED_004470</name>
</gene>
<name>A0A8H3IPJ1_9LECA</name>
<evidence type="ECO:0000256" key="2">
    <source>
        <dbReference type="SAM" id="MobiDB-lite"/>
    </source>
</evidence>
<dbReference type="InterPro" id="IPR036864">
    <property type="entry name" value="Zn2-C6_fun-type_DNA-bd_sf"/>
</dbReference>
<keyword evidence="1" id="KW-0539">Nucleus</keyword>
<sequence length="471" mass="52251">MQGTTQKGLSLKCDEAKPACMNCTKSNRVCSGYAEGLDLVLRDQTKSTKSAVERRQKKSSREHSPSSGVLVTLGESEDTHALCFLVSSYVTVSHDPRTDRGFLELLPHFFSTLRSNTALSLALNAVANCLFAAWERRARYLETVGLRVAYGKALKATRAAISDPIECLSDETLMAVCLLGFYETVVSSYRAQVSTARHFNGAAALIKTRHNHVNRDLSKQLTVAVRSAIVFRALHTRSPIDTTATLWQDPADMPRNPGTILDLMSVEVANILAHEKSVALVGSLSDFTAMVKTAERRLATWPDSVPQDWFPTRVPRKVVPKTVVDAGLYGDGCDIYSDVLVCCTWNEWRSTRLKLLSLMVKYEPDEESLASIQHLADEICASFPFLLGDRKTPAPLYAVNVTYPSLEGQTVAAAHYQTAAAYGGWYMLEPLRQTIETGAYLREGQLQWIRSQGSRLADIYDVTVDKWREDN</sequence>
<evidence type="ECO:0000313" key="3">
    <source>
        <dbReference type="EMBL" id="CAF9921234.1"/>
    </source>
</evidence>
<keyword evidence="4" id="KW-1185">Reference proteome</keyword>
<evidence type="ECO:0008006" key="5">
    <source>
        <dbReference type="Google" id="ProtNLM"/>
    </source>
</evidence>
<dbReference type="GO" id="GO:0008270">
    <property type="term" value="F:zinc ion binding"/>
    <property type="evidence" value="ECO:0007669"/>
    <property type="project" value="InterPro"/>
</dbReference>
<dbReference type="CDD" id="cd00067">
    <property type="entry name" value="GAL4"/>
    <property type="match status" value="1"/>
</dbReference>
<feature type="region of interest" description="Disordered" evidence="2">
    <location>
        <begin position="47"/>
        <end position="69"/>
    </location>
</feature>
<dbReference type="InterPro" id="IPR053175">
    <property type="entry name" value="DHMBA_Reg_Transcription_Factor"/>
</dbReference>
<dbReference type="InterPro" id="IPR001138">
    <property type="entry name" value="Zn2Cys6_DnaBD"/>
</dbReference>
<reference evidence="3" key="1">
    <citation type="submission" date="2021-03" db="EMBL/GenBank/DDBJ databases">
        <authorList>
            <person name="Tagirdzhanova G."/>
        </authorList>
    </citation>
    <scope>NUCLEOTIDE SEQUENCE</scope>
</reference>
<dbReference type="Proteomes" id="UP000664521">
    <property type="component" value="Unassembled WGS sequence"/>
</dbReference>
<accession>A0A8H3IPJ1</accession>
<dbReference type="PANTHER" id="PTHR38791:SF5">
    <property type="entry name" value="TRANSCRIPTION FACTOR DBAG-RELATED"/>
    <property type="match status" value="1"/>
</dbReference>
<dbReference type="EMBL" id="CAJPDS010000027">
    <property type="protein sequence ID" value="CAF9921234.1"/>
    <property type="molecule type" value="Genomic_DNA"/>
</dbReference>